<dbReference type="InterPro" id="IPR046342">
    <property type="entry name" value="CBS_dom_sf"/>
</dbReference>
<dbReference type="InterPro" id="IPR000644">
    <property type="entry name" value="CBS_dom"/>
</dbReference>
<dbReference type="InterPro" id="IPR017080">
    <property type="entry name" value="UCP036990_CBS_BON"/>
</dbReference>
<evidence type="ECO:0000256" key="1">
    <source>
        <dbReference type="ARBA" id="ARBA00023122"/>
    </source>
</evidence>
<proteinExistence type="predicted"/>
<feature type="domain" description="CBS" evidence="5">
    <location>
        <begin position="92"/>
        <end position="152"/>
    </location>
</feature>
<dbReference type="InterPro" id="IPR051257">
    <property type="entry name" value="Diverse_CBS-Domain"/>
</dbReference>
<accession>A0ABU2U2E3</accession>
<sequence length="241" mass="26253">MQHRTVTEVMTHPVVTAHPDSSFKQIAQLLRDNDITAVPVIDGEGHPVGVVSEADLLRKAASLPDPEGRPVGHRFSLDELARASAETAEAMMSTPVVTARPGWNVVETARAMYRHKVKRLPVVDDVGKLVGIVSRSDLLRPFLRTDSAISDEIHRDVLGATLGIRPGTIRVDVREGVVALTGRVAERSLIPVVERLCRSVDGVVAVHQSLGYTYDDLGSDLEPPRLRSTRDRGHQATSHHG</sequence>
<dbReference type="Gene3D" id="3.10.580.10">
    <property type="entry name" value="CBS-domain"/>
    <property type="match status" value="1"/>
</dbReference>
<dbReference type="PANTHER" id="PTHR43080">
    <property type="entry name" value="CBS DOMAIN-CONTAINING PROTEIN CBSX3, MITOCHONDRIAL"/>
    <property type="match status" value="1"/>
</dbReference>
<feature type="region of interest" description="Disordered" evidence="3">
    <location>
        <begin position="221"/>
        <end position="241"/>
    </location>
</feature>
<dbReference type="EMBL" id="JAVREY010000052">
    <property type="protein sequence ID" value="MDT0467393.1"/>
    <property type="molecule type" value="Genomic_DNA"/>
</dbReference>
<dbReference type="PROSITE" id="PS51371">
    <property type="entry name" value="CBS"/>
    <property type="match status" value="2"/>
</dbReference>
<keyword evidence="1 2" id="KW-0129">CBS domain</keyword>
<dbReference type="SUPFAM" id="SSF54631">
    <property type="entry name" value="CBS-domain pair"/>
    <property type="match status" value="1"/>
</dbReference>
<organism evidence="6 7">
    <name type="scientific">Streptomyces gibsoniae</name>
    <dbReference type="NCBI Taxonomy" id="3075529"/>
    <lineage>
        <taxon>Bacteria</taxon>
        <taxon>Bacillati</taxon>
        <taxon>Actinomycetota</taxon>
        <taxon>Actinomycetes</taxon>
        <taxon>Kitasatosporales</taxon>
        <taxon>Streptomycetaceae</taxon>
        <taxon>Streptomyces</taxon>
    </lineage>
</organism>
<dbReference type="Gene3D" id="3.30.1340.30">
    <property type="match status" value="1"/>
</dbReference>
<dbReference type="Pfam" id="PF04972">
    <property type="entry name" value="BON"/>
    <property type="match status" value="1"/>
</dbReference>
<gene>
    <name evidence="6" type="ORF">RM764_31090</name>
</gene>
<dbReference type="PROSITE" id="PS50914">
    <property type="entry name" value="BON"/>
    <property type="match status" value="1"/>
</dbReference>
<dbReference type="CDD" id="cd04586">
    <property type="entry name" value="CBS_pair_BON_assoc"/>
    <property type="match status" value="1"/>
</dbReference>
<feature type="domain" description="CBS" evidence="5">
    <location>
        <begin position="10"/>
        <end position="67"/>
    </location>
</feature>
<keyword evidence="7" id="KW-1185">Reference proteome</keyword>
<evidence type="ECO:0000256" key="3">
    <source>
        <dbReference type="SAM" id="MobiDB-lite"/>
    </source>
</evidence>
<dbReference type="Proteomes" id="UP001183809">
    <property type="component" value="Unassembled WGS sequence"/>
</dbReference>
<evidence type="ECO:0000313" key="6">
    <source>
        <dbReference type="EMBL" id="MDT0467393.1"/>
    </source>
</evidence>
<comment type="caution">
    <text evidence="6">The sequence shown here is derived from an EMBL/GenBank/DDBJ whole genome shotgun (WGS) entry which is preliminary data.</text>
</comment>
<feature type="domain" description="BON" evidence="4">
    <location>
        <begin position="145"/>
        <end position="214"/>
    </location>
</feature>
<protein>
    <submittedName>
        <fullName evidence="6">CBS domain-containing protein</fullName>
    </submittedName>
</protein>
<dbReference type="InterPro" id="IPR007055">
    <property type="entry name" value="BON_dom"/>
</dbReference>
<dbReference type="PIRSF" id="PIRSF036990">
    <property type="entry name" value="UCP036990_CBS_BON"/>
    <property type="match status" value="1"/>
</dbReference>
<dbReference type="RefSeq" id="WP_311698854.1">
    <property type="nucleotide sequence ID" value="NZ_JAVREY010000052.1"/>
</dbReference>
<evidence type="ECO:0000259" key="5">
    <source>
        <dbReference type="PROSITE" id="PS51371"/>
    </source>
</evidence>
<dbReference type="PANTHER" id="PTHR43080:SF29">
    <property type="entry name" value="OS02G0818000 PROTEIN"/>
    <property type="match status" value="1"/>
</dbReference>
<evidence type="ECO:0000259" key="4">
    <source>
        <dbReference type="PROSITE" id="PS50914"/>
    </source>
</evidence>
<feature type="compositionally biased region" description="Basic and acidic residues" evidence="3">
    <location>
        <begin position="222"/>
        <end position="234"/>
    </location>
</feature>
<dbReference type="Pfam" id="PF00571">
    <property type="entry name" value="CBS"/>
    <property type="match status" value="2"/>
</dbReference>
<name>A0ABU2U2E3_9ACTN</name>
<dbReference type="SMART" id="SM00116">
    <property type="entry name" value="CBS"/>
    <property type="match status" value="2"/>
</dbReference>
<evidence type="ECO:0000313" key="7">
    <source>
        <dbReference type="Proteomes" id="UP001183809"/>
    </source>
</evidence>
<reference evidence="7" key="1">
    <citation type="submission" date="2023-07" db="EMBL/GenBank/DDBJ databases">
        <title>30 novel species of actinomycetes from the DSMZ collection.</title>
        <authorList>
            <person name="Nouioui I."/>
        </authorList>
    </citation>
    <scope>NUCLEOTIDE SEQUENCE [LARGE SCALE GENOMIC DNA]</scope>
    <source>
        <strain evidence="7">DSM 41699</strain>
    </source>
</reference>
<evidence type="ECO:0000256" key="2">
    <source>
        <dbReference type="PROSITE-ProRule" id="PRU00703"/>
    </source>
</evidence>